<protein>
    <submittedName>
        <fullName evidence="2">Uncharacterized protein</fullName>
    </submittedName>
</protein>
<dbReference type="Proteomes" id="UP000244073">
    <property type="component" value="Unassembled WGS sequence"/>
</dbReference>
<name>A0A2T5LZF1_9EURO</name>
<dbReference type="VEuPathDB" id="FungiDB:P175DRAFT_0531184"/>
<comment type="caution">
    <text evidence="2">The sequence shown here is derived from an EMBL/GenBank/DDBJ whole genome shotgun (WGS) entry which is preliminary data.</text>
</comment>
<dbReference type="RefSeq" id="XP_040753057.1">
    <property type="nucleotide sequence ID" value="XM_040899849.1"/>
</dbReference>
<evidence type="ECO:0000256" key="1">
    <source>
        <dbReference type="SAM" id="MobiDB-lite"/>
    </source>
</evidence>
<dbReference type="GeneID" id="63816731"/>
<reference evidence="2 3" key="1">
    <citation type="journal article" date="2018" name="Proc. Natl. Acad. Sci. U.S.A.">
        <title>Linking secondary metabolites to gene clusters through genome sequencing of six diverse Aspergillus species.</title>
        <authorList>
            <person name="Kaerboelling I."/>
            <person name="Vesth T.C."/>
            <person name="Frisvad J.C."/>
            <person name="Nybo J.L."/>
            <person name="Theobald S."/>
            <person name="Kuo A."/>
            <person name="Bowyer P."/>
            <person name="Matsuda Y."/>
            <person name="Mondo S."/>
            <person name="Lyhne E.K."/>
            <person name="Kogle M.E."/>
            <person name="Clum A."/>
            <person name="Lipzen A."/>
            <person name="Salamov A."/>
            <person name="Ngan C.Y."/>
            <person name="Daum C."/>
            <person name="Chiniquy J."/>
            <person name="Barry K."/>
            <person name="LaButti K."/>
            <person name="Haridas S."/>
            <person name="Simmons B.A."/>
            <person name="Magnuson J.K."/>
            <person name="Mortensen U.H."/>
            <person name="Larsen T.O."/>
            <person name="Grigoriev I.V."/>
            <person name="Baker S.E."/>
            <person name="Andersen M.R."/>
        </authorList>
    </citation>
    <scope>NUCLEOTIDE SEQUENCE [LARGE SCALE GENOMIC DNA]</scope>
    <source>
        <strain evidence="2 3">IBT 24754</strain>
    </source>
</reference>
<accession>A0A2T5LZF1</accession>
<gene>
    <name evidence="2" type="ORF">P175DRAFT_0531184</name>
</gene>
<feature type="region of interest" description="Disordered" evidence="1">
    <location>
        <begin position="31"/>
        <end position="57"/>
    </location>
</feature>
<evidence type="ECO:0000313" key="2">
    <source>
        <dbReference type="EMBL" id="PTU21665.1"/>
    </source>
</evidence>
<evidence type="ECO:0000313" key="3">
    <source>
        <dbReference type="Proteomes" id="UP000244073"/>
    </source>
</evidence>
<dbReference type="EMBL" id="MSFN02000003">
    <property type="protein sequence ID" value="PTU21665.1"/>
    <property type="molecule type" value="Genomic_DNA"/>
</dbReference>
<feature type="compositionally biased region" description="Low complexity" evidence="1">
    <location>
        <begin position="69"/>
        <end position="91"/>
    </location>
</feature>
<feature type="region of interest" description="Disordered" evidence="1">
    <location>
        <begin position="69"/>
        <end position="98"/>
    </location>
</feature>
<sequence>MCQVQRVVNSCGHRNDHVLISCYFAKNAFPSPSASQPENTNNTSASGTSTGDTTSPAAAITTAAALAADADADTTTSSTSQTQRVPTQPQPQMADKIAKSGFDARTGPYCVYANIRTLVSPRGFMCMVHSCGRAD</sequence>
<organism evidence="2 3">
    <name type="scientific">Aspergillus ochraceoroseus IBT 24754</name>
    <dbReference type="NCBI Taxonomy" id="1392256"/>
    <lineage>
        <taxon>Eukaryota</taxon>
        <taxon>Fungi</taxon>
        <taxon>Dikarya</taxon>
        <taxon>Ascomycota</taxon>
        <taxon>Pezizomycotina</taxon>
        <taxon>Eurotiomycetes</taxon>
        <taxon>Eurotiomycetidae</taxon>
        <taxon>Eurotiales</taxon>
        <taxon>Aspergillaceae</taxon>
        <taxon>Aspergillus</taxon>
        <taxon>Aspergillus subgen. Nidulantes</taxon>
    </lineage>
</organism>
<dbReference type="OrthoDB" id="4504027at2759"/>
<feature type="compositionally biased region" description="Low complexity" evidence="1">
    <location>
        <begin position="39"/>
        <end position="57"/>
    </location>
</feature>
<dbReference type="AlphaFoldDB" id="A0A2T5LZF1"/>
<proteinExistence type="predicted"/>